<organism evidence="4 5">
    <name type="scientific">Rotaria magnacalcarata</name>
    <dbReference type="NCBI Taxonomy" id="392030"/>
    <lineage>
        <taxon>Eukaryota</taxon>
        <taxon>Metazoa</taxon>
        <taxon>Spiralia</taxon>
        <taxon>Gnathifera</taxon>
        <taxon>Rotifera</taxon>
        <taxon>Eurotatoria</taxon>
        <taxon>Bdelloidea</taxon>
        <taxon>Philodinida</taxon>
        <taxon>Philodinidae</taxon>
        <taxon>Rotaria</taxon>
    </lineage>
</organism>
<dbReference type="PANTHER" id="PTHR10151">
    <property type="entry name" value="ECTONUCLEOTIDE PYROPHOSPHATASE/PHOSPHODIESTERASE"/>
    <property type="match status" value="1"/>
</dbReference>
<dbReference type="OrthoDB" id="415411at2759"/>
<sequence>MWYLVGLLISIQITLIFAQSSSLLLLVSLDGFRHDYPKIHGPLKNFRRLEERGVHAQNMIPSFVTATFPNHYTMITGLYEDVHGVVSNQMFDPKTNVTFDSSGNMTNGDWWPHRTIWSINEKRNGARSGVLGWPQELIRISKFQPFSRKTPFRDLIDQVLHWFNDPNEPINFGSIYFFEPDLTGHKTGPYSQNMTKVVRDCDEHLGYLLDKIDANENLRKNLHLIVASDHGMEQVNGTDHPLYIEDYIDTRKAKAYGVPPAMNIFVESKNDIDHVLKNLSKIPHSQSYRKKDIPERYHYKNSERIGDILLVFEPGYEILRDPRYGGKKYDLSLTHGNHGYDNRHDSMKAIFYATGPQLKQNFTLDNSSTLHNVDLFGLMCLLLNIDKCPPSNGSLENIKSFFIEPSRVANMNRSLQQTTIDFVIYSIALLGIVLIAVMAIVWSAISLRSMFAIRNSSRNNPAKNTQHNQYEFSPINRQNLSSQVDHAQV</sequence>
<dbReference type="Proteomes" id="UP000663824">
    <property type="component" value="Unassembled WGS sequence"/>
</dbReference>
<dbReference type="Proteomes" id="UP000663855">
    <property type="component" value="Unassembled WGS sequence"/>
</dbReference>
<evidence type="ECO:0000313" key="4">
    <source>
        <dbReference type="EMBL" id="CAF2041870.1"/>
    </source>
</evidence>
<dbReference type="SUPFAM" id="SSF53649">
    <property type="entry name" value="Alkaline phosphatase-like"/>
    <property type="match status" value="1"/>
</dbReference>
<proteinExistence type="predicted"/>
<dbReference type="InterPro" id="IPR017850">
    <property type="entry name" value="Alkaline_phosphatase_core_sf"/>
</dbReference>
<protein>
    <submittedName>
        <fullName evidence="4">Uncharacterized protein</fullName>
    </submittedName>
</protein>
<dbReference type="Pfam" id="PF01663">
    <property type="entry name" value="Phosphodiest"/>
    <property type="match status" value="1"/>
</dbReference>
<keyword evidence="1" id="KW-1133">Transmembrane helix</keyword>
<dbReference type="CDD" id="cd16018">
    <property type="entry name" value="Enpp"/>
    <property type="match status" value="1"/>
</dbReference>
<gene>
    <name evidence="3" type="ORF">CJN711_LOCUS37745</name>
    <name evidence="2" type="ORF">KQP761_LOCUS12796</name>
    <name evidence="4" type="ORF">MBJ925_LOCUS11521</name>
</gene>
<dbReference type="EMBL" id="CAJNOW010005847">
    <property type="protein sequence ID" value="CAF1466174.1"/>
    <property type="molecule type" value="Genomic_DNA"/>
</dbReference>
<comment type="caution">
    <text evidence="4">The sequence shown here is derived from an EMBL/GenBank/DDBJ whole genome shotgun (WGS) entry which is preliminary data.</text>
</comment>
<dbReference type="GO" id="GO:0016787">
    <property type="term" value="F:hydrolase activity"/>
    <property type="evidence" value="ECO:0007669"/>
    <property type="project" value="UniProtKB-ARBA"/>
</dbReference>
<name>A0A816NYI3_9BILA</name>
<evidence type="ECO:0000313" key="5">
    <source>
        <dbReference type="Proteomes" id="UP000663824"/>
    </source>
</evidence>
<dbReference type="Proteomes" id="UP000663834">
    <property type="component" value="Unassembled WGS sequence"/>
</dbReference>
<dbReference type="Gene3D" id="3.40.720.10">
    <property type="entry name" value="Alkaline Phosphatase, subunit A"/>
    <property type="match status" value="1"/>
</dbReference>
<accession>A0A816NYI3</accession>
<dbReference type="InterPro" id="IPR002591">
    <property type="entry name" value="Phosphodiest/P_Trfase"/>
</dbReference>
<dbReference type="Gene3D" id="3.30.1360.180">
    <property type="match status" value="1"/>
</dbReference>
<reference evidence="4" key="1">
    <citation type="submission" date="2021-02" db="EMBL/GenBank/DDBJ databases">
        <authorList>
            <person name="Nowell W R."/>
        </authorList>
    </citation>
    <scope>NUCLEOTIDE SEQUENCE</scope>
</reference>
<dbReference type="EMBL" id="CAJNOV010018436">
    <property type="protein sequence ID" value="CAF1619863.1"/>
    <property type="molecule type" value="Genomic_DNA"/>
</dbReference>
<feature type="transmembrane region" description="Helical" evidence="1">
    <location>
        <begin position="422"/>
        <end position="445"/>
    </location>
</feature>
<evidence type="ECO:0000313" key="2">
    <source>
        <dbReference type="EMBL" id="CAF1466174.1"/>
    </source>
</evidence>
<dbReference type="PANTHER" id="PTHR10151:SF120">
    <property type="entry name" value="BIS(5'-ADENOSYL)-TRIPHOSPHATASE"/>
    <property type="match status" value="1"/>
</dbReference>
<dbReference type="AlphaFoldDB" id="A0A816NYI3"/>
<keyword evidence="1" id="KW-0472">Membrane</keyword>
<dbReference type="EMBL" id="CAJNRE010005095">
    <property type="protein sequence ID" value="CAF2041870.1"/>
    <property type="molecule type" value="Genomic_DNA"/>
</dbReference>
<evidence type="ECO:0000256" key="1">
    <source>
        <dbReference type="SAM" id="Phobius"/>
    </source>
</evidence>
<evidence type="ECO:0000313" key="3">
    <source>
        <dbReference type="EMBL" id="CAF1619863.1"/>
    </source>
</evidence>
<keyword evidence="1" id="KW-0812">Transmembrane</keyword>